<evidence type="ECO:0000256" key="7">
    <source>
        <dbReference type="SAM" id="SignalP"/>
    </source>
</evidence>
<keyword evidence="10" id="KW-1185">Reference proteome</keyword>
<dbReference type="GO" id="GO:0050852">
    <property type="term" value="P:T cell receptor signaling pathway"/>
    <property type="evidence" value="ECO:0007669"/>
    <property type="project" value="TreeGrafter"/>
</dbReference>
<dbReference type="InterPro" id="IPR036179">
    <property type="entry name" value="Ig-like_dom_sf"/>
</dbReference>
<protein>
    <recommendedName>
        <fullName evidence="8">Ig-like domain-containing protein</fullName>
    </recommendedName>
</protein>
<dbReference type="FunFam" id="2.60.40.10:FF:000142">
    <property type="entry name" value="V-set domain-containing T-cell activation inhibitor 1"/>
    <property type="match status" value="1"/>
</dbReference>
<evidence type="ECO:0000256" key="5">
    <source>
        <dbReference type="ARBA" id="ARBA00023180"/>
    </source>
</evidence>
<name>A0A096MBV9_POEFO</name>
<evidence type="ECO:0000256" key="2">
    <source>
        <dbReference type="ARBA" id="ARBA00022729"/>
    </source>
</evidence>
<dbReference type="Pfam" id="PF07686">
    <property type="entry name" value="V-set"/>
    <property type="match status" value="1"/>
</dbReference>
<dbReference type="PANTHER" id="PTHR24100:SF151">
    <property type="entry name" value="ICOS LIGAND"/>
    <property type="match status" value="1"/>
</dbReference>
<organism evidence="9 10">
    <name type="scientific">Poecilia formosa</name>
    <name type="common">Amazon molly</name>
    <name type="synonym">Limia formosa</name>
    <dbReference type="NCBI Taxonomy" id="48698"/>
    <lineage>
        <taxon>Eukaryota</taxon>
        <taxon>Metazoa</taxon>
        <taxon>Chordata</taxon>
        <taxon>Craniata</taxon>
        <taxon>Vertebrata</taxon>
        <taxon>Euteleostomi</taxon>
        <taxon>Actinopterygii</taxon>
        <taxon>Neopterygii</taxon>
        <taxon>Teleostei</taxon>
        <taxon>Neoteleostei</taxon>
        <taxon>Acanthomorphata</taxon>
        <taxon>Ovalentaria</taxon>
        <taxon>Atherinomorphae</taxon>
        <taxon>Cyprinodontiformes</taxon>
        <taxon>Poeciliidae</taxon>
        <taxon>Poeciliinae</taxon>
        <taxon>Poecilia</taxon>
    </lineage>
</organism>
<keyword evidence="5" id="KW-0325">Glycoprotein</keyword>
<dbReference type="eggNOG" id="ENOG502SHJF">
    <property type="taxonomic scope" value="Eukaryota"/>
</dbReference>
<dbReference type="GO" id="GO:0005102">
    <property type="term" value="F:signaling receptor binding"/>
    <property type="evidence" value="ECO:0007669"/>
    <property type="project" value="TreeGrafter"/>
</dbReference>
<dbReference type="GO" id="GO:1903037">
    <property type="term" value="P:regulation of leukocyte cell-cell adhesion"/>
    <property type="evidence" value="ECO:0007669"/>
    <property type="project" value="UniProtKB-ARBA"/>
</dbReference>
<feature type="chain" id="PRO_5001920309" description="Ig-like domain-containing protein" evidence="7">
    <location>
        <begin position="18"/>
        <end position="171"/>
    </location>
</feature>
<keyword evidence="3" id="KW-0472">Membrane</keyword>
<dbReference type="InterPro" id="IPR050504">
    <property type="entry name" value="IgSF_BTN/MOG"/>
</dbReference>
<dbReference type="Ensembl" id="ENSPFOT00000025607.1">
    <property type="protein sequence ID" value="ENSPFOP00000028900.1"/>
    <property type="gene ID" value="ENSPFOG00000023517.1"/>
</dbReference>
<dbReference type="PANTHER" id="PTHR24100">
    <property type="entry name" value="BUTYROPHILIN"/>
    <property type="match status" value="1"/>
</dbReference>
<dbReference type="InterPro" id="IPR013106">
    <property type="entry name" value="Ig_V-set"/>
</dbReference>
<dbReference type="EMBL" id="AYCK01029468">
    <property type="status" value="NOT_ANNOTATED_CDS"/>
    <property type="molecule type" value="Genomic_DNA"/>
</dbReference>
<dbReference type="GO" id="GO:0009897">
    <property type="term" value="C:external side of plasma membrane"/>
    <property type="evidence" value="ECO:0007669"/>
    <property type="project" value="TreeGrafter"/>
</dbReference>
<evidence type="ECO:0000259" key="8">
    <source>
        <dbReference type="PROSITE" id="PS50835"/>
    </source>
</evidence>
<dbReference type="PROSITE" id="PS50835">
    <property type="entry name" value="IG_LIKE"/>
    <property type="match status" value="1"/>
</dbReference>
<evidence type="ECO:0000256" key="4">
    <source>
        <dbReference type="ARBA" id="ARBA00023157"/>
    </source>
</evidence>
<dbReference type="InterPro" id="IPR003599">
    <property type="entry name" value="Ig_sub"/>
</dbReference>
<evidence type="ECO:0000256" key="6">
    <source>
        <dbReference type="ARBA" id="ARBA00023319"/>
    </source>
</evidence>
<dbReference type="SUPFAM" id="SSF48726">
    <property type="entry name" value="Immunoglobulin"/>
    <property type="match status" value="1"/>
</dbReference>
<reference evidence="9" key="2">
    <citation type="submission" date="2025-08" db="UniProtKB">
        <authorList>
            <consortium name="Ensembl"/>
        </authorList>
    </citation>
    <scope>IDENTIFICATION</scope>
</reference>
<evidence type="ECO:0000313" key="9">
    <source>
        <dbReference type="Ensembl" id="ENSPFOP00000028900.1"/>
    </source>
</evidence>
<keyword evidence="2 7" id="KW-0732">Signal</keyword>
<dbReference type="GeneTree" id="ENSGT00990000204085"/>
<comment type="subcellular location">
    <subcellularLocation>
        <location evidence="1">Membrane</location>
    </subcellularLocation>
</comment>
<dbReference type="InterPro" id="IPR007110">
    <property type="entry name" value="Ig-like_dom"/>
</dbReference>
<dbReference type="GO" id="GO:0001817">
    <property type="term" value="P:regulation of cytokine production"/>
    <property type="evidence" value="ECO:0007669"/>
    <property type="project" value="TreeGrafter"/>
</dbReference>
<evidence type="ECO:0000256" key="3">
    <source>
        <dbReference type="ARBA" id="ARBA00023136"/>
    </source>
</evidence>
<dbReference type="STRING" id="48698.ENSPFOP00000028900"/>
<proteinExistence type="predicted"/>
<evidence type="ECO:0000256" key="1">
    <source>
        <dbReference type="ARBA" id="ARBA00004370"/>
    </source>
</evidence>
<feature type="domain" description="Ig-like" evidence="8">
    <location>
        <begin position="25"/>
        <end position="131"/>
    </location>
</feature>
<sequence>FDTEVIFCLGVLQFSRALVATGTNPYEVVGHEPMYAKVGDNVTLPCHLVPPFNVSNLTIEWRFKSKNIYVYRSGAKDNETSDQNYTNRAFMFHDEFEIGNISLTLTNVTKKDNGSYTCRVLNNQVKKGNVTLIVDATIVAQWVEYLLSSFPLLMCLWAKQITPKYLLICIL</sequence>
<feature type="signal peptide" evidence="7">
    <location>
        <begin position="1"/>
        <end position="17"/>
    </location>
</feature>
<accession>A0A096MBV9</accession>
<dbReference type="Gene3D" id="2.60.40.10">
    <property type="entry name" value="Immunoglobulins"/>
    <property type="match status" value="1"/>
</dbReference>
<keyword evidence="6" id="KW-0393">Immunoglobulin domain</keyword>
<dbReference type="GO" id="GO:0050863">
    <property type="term" value="P:regulation of T cell activation"/>
    <property type="evidence" value="ECO:0007669"/>
    <property type="project" value="UniProtKB-ARBA"/>
</dbReference>
<dbReference type="InterPro" id="IPR013783">
    <property type="entry name" value="Ig-like_fold"/>
</dbReference>
<reference evidence="9" key="3">
    <citation type="submission" date="2025-09" db="UniProtKB">
        <authorList>
            <consortium name="Ensembl"/>
        </authorList>
    </citation>
    <scope>IDENTIFICATION</scope>
</reference>
<evidence type="ECO:0000313" key="10">
    <source>
        <dbReference type="Proteomes" id="UP000028760"/>
    </source>
</evidence>
<reference evidence="10" key="1">
    <citation type="submission" date="2013-10" db="EMBL/GenBank/DDBJ databases">
        <authorList>
            <person name="Schartl M."/>
            <person name="Warren W."/>
        </authorList>
    </citation>
    <scope>NUCLEOTIDE SEQUENCE [LARGE SCALE GENOMIC DNA]</scope>
    <source>
        <strain evidence="10">female</strain>
    </source>
</reference>
<dbReference type="Proteomes" id="UP000028760">
    <property type="component" value="Unassembled WGS sequence"/>
</dbReference>
<keyword evidence="4" id="KW-1015">Disulfide bond</keyword>
<dbReference type="SMART" id="SM00409">
    <property type="entry name" value="IG"/>
    <property type="match status" value="1"/>
</dbReference>
<dbReference type="AlphaFoldDB" id="A0A096MBV9"/>